<dbReference type="EMBL" id="JASCZI010211522">
    <property type="protein sequence ID" value="MED6193718.1"/>
    <property type="molecule type" value="Genomic_DNA"/>
</dbReference>
<dbReference type="SMART" id="SM00028">
    <property type="entry name" value="TPR"/>
    <property type="match status" value="1"/>
</dbReference>
<sequence>MAVTTPSLTATEKKHWWLTNRKIVDKYIKDARTLIATQEQSEIASALNLLDAALAISPRLDHALHLRARCLLYLRRYKDVADMLQDYIPSLKIASDADSSSVSSSSSSSSSSSDSCSREGVKLLSPEEPARDQTFKCFSVSDLKKKVMAGLSKTCEKEGQWRYLVLGQACCHLGLMEDAMVLLQTGKRLATAAFRRESVCWSDDSFSLSSIPFSGDSNPPPPPSTPPRTPLTDADHVSQLLSHIKFLLRRRAAALAALDAGLHSEAIRHFSKILDGRRAAPQAFLAECYMHRASAYRAAGRIAESIADCNRTLALDPTCIPALDTRASLFEAIRCLPDSLHDLEHLKLLYNSILRDRKLPGPAWKRRNVRYREIPGKLCALAVKIQELKQRLASGESGNNVDYYALIGVRRGCSRSELERAHVLLSLKHKPDKATGFIERCELADERDLDSIKEKARMSALLLYRLVQKGYTNLMSAVLDEEAADKQRKKAALHAQPKPKEPAPQFNCDNFITTANITTNDSMDSNNNKSTISSSTVNPAVFQGVFCRDLAVVGNLLSQVGFNRPIPVKYEALSC</sequence>
<feature type="region of interest" description="Disordered" evidence="1">
    <location>
        <begin position="212"/>
        <end position="233"/>
    </location>
</feature>
<dbReference type="InterPro" id="IPR036869">
    <property type="entry name" value="J_dom_sf"/>
</dbReference>
<evidence type="ECO:0000313" key="3">
    <source>
        <dbReference type="Proteomes" id="UP001341840"/>
    </source>
</evidence>
<dbReference type="InterPro" id="IPR001623">
    <property type="entry name" value="DnaJ_domain"/>
</dbReference>
<dbReference type="Gene3D" id="1.10.287.110">
    <property type="entry name" value="DnaJ domain"/>
    <property type="match status" value="1"/>
</dbReference>
<reference evidence="2 3" key="1">
    <citation type="journal article" date="2023" name="Plants (Basel)">
        <title>Bridging the Gap: Combining Genomics and Transcriptomics Approaches to Understand Stylosanthes scabra, an Orphan Legume from the Brazilian Caatinga.</title>
        <authorList>
            <person name="Ferreira-Neto J.R.C."/>
            <person name="da Silva M.D."/>
            <person name="Binneck E."/>
            <person name="de Melo N.F."/>
            <person name="da Silva R.H."/>
            <person name="de Melo A.L.T.M."/>
            <person name="Pandolfi V."/>
            <person name="Bustamante F.O."/>
            <person name="Brasileiro-Vidal A.C."/>
            <person name="Benko-Iseppon A.M."/>
        </authorList>
    </citation>
    <scope>NUCLEOTIDE SEQUENCE [LARGE SCALE GENOMIC DNA]</scope>
    <source>
        <tissue evidence="2">Leaves</tissue>
    </source>
</reference>
<name>A0ABU6XAU0_9FABA</name>
<dbReference type="Proteomes" id="UP001341840">
    <property type="component" value="Unassembled WGS sequence"/>
</dbReference>
<organism evidence="2 3">
    <name type="scientific">Stylosanthes scabra</name>
    <dbReference type="NCBI Taxonomy" id="79078"/>
    <lineage>
        <taxon>Eukaryota</taxon>
        <taxon>Viridiplantae</taxon>
        <taxon>Streptophyta</taxon>
        <taxon>Embryophyta</taxon>
        <taxon>Tracheophyta</taxon>
        <taxon>Spermatophyta</taxon>
        <taxon>Magnoliopsida</taxon>
        <taxon>eudicotyledons</taxon>
        <taxon>Gunneridae</taxon>
        <taxon>Pentapetalae</taxon>
        <taxon>rosids</taxon>
        <taxon>fabids</taxon>
        <taxon>Fabales</taxon>
        <taxon>Fabaceae</taxon>
        <taxon>Papilionoideae</taxon>
        <taxon>50 kb inversion clade</taxon>
        <taxon>dalbergioids sensu lato</taxon>
        <taxon>Dalbergieae</taxon>
        <taxon>Pterocarpus clade</taxon>
        <taxon>Stylosanthes</taxon>
    </lineage>
</organism>
<evidence type="ECO:0000313" key="2">
    <source>
        <dbReference type="EMBL" id="MED6193718.1"/>
    </source>
</evidence>
<feature type="compositionally biased region" description="Pro residues" evidence="1">
    <location>
        <begin position="218"/>
        <end position="229"/>
    </location>
</feature>
<gene>
    <name evidence="2" type="ORF">PIB30_022014</name>
</gene>
<dbReference type="InterPro" id="IPR011990">
    <property type="entry name" value="TPR-like_helical_dom_sf"/>
</dbReference>
<accession>A0ABU6XAU0</accession>
<proteinExistence type="predicted"/>
<feature type="compositionally biased region" description="Low complexity" evidence="1">
    <location>
        <begin position="97"/>
        <end position="115"/>
    </location>
</feature>
<dbReference type="SUPFAM" id="SSF46565">
    <property type="entry name" value="Chaperone J-domain"/>
    <property type="match status" value="1"/>
</dbReference>
<protein>
    <recommendedName>
        <fullName evidence="4">J domain-containing protein</fullName>
    </recommendedName>
</protein>
<evidence type="ECO:0008006" key="4">
    <source>
        <dbReference type="Google" id="ProtNLM"/>
    </source>
</evidence>
<dbReference type="Gene3D" id="1.25.40.10">
    <property type="entry name" value="Tetratricopeptide repeat domain"/>
    <property type="match status" value="1"/>
</dbReference>
<evidence type="ECO:0000256" key="1">
    <source>
        <dbReference type="SAM" id="MobiDB-lite"/>
    </source>
</evidence>
<dbReference type="PANTHER" id="PTHR46816">
    <property type="entry name" value="OS01G0273500 PROTEIN"/>
    <property type="match status" value="1"/>
</dbReference>
<feature type="region of interest" description="Disordered" evidence="1">
    <location>
        <begin position="97"/>
        <end position="123"/>
    </location>
</feature>
<dbReference type="CDD" id="cd06257">
    <property type="entry name" value="DnaJ"/>
    <property type="match status" value="1"/>
</dbReference>
<dbReference type="SUPFAM" id="SSF48452">
    <property type="entry name" value="TPR-like"/>
    <property type="match status" value="1"/>
</dbReference>
<dbReference type="InterPro" id="IPR019734">
    <property type="entry name" value="TPR_rpt"/>
</dbReference>
<keyword evidence="3" id="KW-1185">Reference proteome</keyword>
<comment type="caution">
    <text evidence="2">The sequence shown here is derived from an EMBL/GenBank/DDBJ whole genome shotgun (WGS) entry which is preliminary data.</text>
</comment>
<dbReference type="PANTHER" id="PTHR46816:SF1">
    <property type="entry name" value="TETRATRICOPEPTIDE REPEAT (TPR)-LIKE SUPERFAMILY PROTEIN"/>
    <property type="match status" value="1"/>
</dbReference>